<evidence type="ECO:0000313" key="1">
    <source>
        <dbReference type="EMBL" id="QIZ08878.1"/>
    </source>
</evidence>
<reference evidence="1 2" key="2">
    <citation type="submission" date="2020-04" db="EMBL/GenBank/DDBJ databases">
        <authorList>
            <person name="Fomenkov A."/>
            <person name="Anton B.P."/>
            <person name="Roberts R.J."/>
        </authorList>
    </citation>
    <scope>NUCLEOTIDE SEQUENCE [LARGE SCALE GENOMIC DNA]</scope>
    <source>
        <strain evidence="1 2">S2</strain>
    </source>
</reference>
<dbReference type="EMBL" id="CP051128">
    <property type="protein sequence ID" value="QIZ08878.1"/>
    <property type="molecule type" value="Genomic_DNA"/>
</dbReference>
<reference evidence="1 2" key="1">
    <citation type="submission" date="2020-04" db="EMBL/GenBank/DDBJ databases">
        <title>Genome-Wide Identification of 5-Methylcytosine Sites in Bacterial Genomes By High-Throughput Sequencing of MspJI Restriction Fragments.</title>
        <authorList>
            <person name="Wu V."/>
        </authorList>
    </citation>
    <scope>NUCLEOTIDE SEQUENCE [LARGE SCALE GENOMIC DNA]</scope>
    <source>
        <strain evidence="1 2">S2</strain>
    </source>
</reference>
<gene>
    <name evidence="1" type="ORF">HFZ78_21010</name>
</gene>
<evidence type="ECO:0000313" key="2">
    <source>
        <dbReference type="Proteomes" id="UP000501868"/>
    </source>
</evidence>
<organism evidence="1 2">
    <name type="scientific">Priestia megaterium</name>
    <name type="common">Bacillus megaterium</name>
    <dbReference type="NCBI Taxonomy" id="1404"/>
    <lineage>
        <taxon>Bacteria</taxon>
        <taxon>Bacillati</taxon>
        <taxon>Bacillota</taxon>
        <taxon>Bacilli</taxon>
        <taxon>Bacillales</taxon>
        <taxon>Bacillaceae</taxon>
        <taxon>Priestia</taxon>
    </lineage>
</organism>
<name>A0A6H1P5T4_PRIMG</name>
<protein>
    <submittedName>
        <fullName evidence="1">DUF1992 domain-containing protein</fullName>
    </submittedName>
</protein>
<dbReference type="AlphaFoldDB" id="A0A6H1P5T4"/>
<accession>A0A6H1P5T4</accession>
<sequence>MVYKKAGHADLMDQIVSDSQLAGEIKKHPRFGKPIPSLLFSGDVYSNFLNTASDAGYLPPFVILQKEIRLEISKAITLKELESAEFEIMSLIDAINERILKYNSICPPKMKKGKIDFDNIENQYKIWE</sequence>
<dbReference type="Proteomes" id="UP000501868">
    <property type="component" value="Chromosome"/>
</dbReference>
<proteinExistence type="predicted"/>